<dbReference type="SUPFAM" id="SSF48452">
    <property type="entry name" value="TPR-like"/>
    <property type="match status" value="1"/>
</dbReference>
<dbReference type="RefSeq" id="WP_144019031.1">
    <property type="nucleotide sequence ID" value="NZ_FUYC01000001.1"/>
</dbReference>
<protein>
    <recommendedName>
        <fullName evidence="4">Negative regulator of RcsB-dependent stress response</fullName>
    </recommendedName>
</protein>
<dbReference type="AlphaFoldDB" id="A0A1T4W116"/>
<proteinExistence type="predicted"/>
<dbReference type="Gene3D" id="1.25.40.10">
    <property type="entry name" value="Tetratricopeptide repeat domain"/>
    <property type="match status" value="1"/>
</dbReference>
<reference evidence="2 3" key="1">
    <citation type="submission" date="2017-02" db="EMBL/GenBank/DDBJ databases">
        <authorList>
            <person name="Peterson S.W."/>
        </authorList>
    </citation>
    <scope>NUCLEOTIDE SEQUENCE [LARGE SCALE GENOMIC DNA]</scope>
    <source>
        <strain evidence="2 3">DSM 16080</strain>
    </source>
</reference>
<accession>A0A1T4W116</accession>
<keyword evidence="1" id="KW-0812">Transmembrane</keyword>
<dbReference type="EMBL" id="FUYC01000001">
    <property type="protein sequence ID" value="SKA70956.1"/>
    <property type="molecule type" value="Genomic_DNA"/>
</dbReference>
<keyword evidence="3" id="KW-1185">Reference proteome</keyword>
<evidence type="ECO:0000313" key="3">
    <source>
        <dbReference type="Proteomes" id="UP000190027"/>
    </source>
</evidence>
<evidence type="ECO:0000313" key="2">
    <source>
        <dbReference type="EMBL" id="SKA70956.1"/>
    </source>
</evidence>
<dbReference type="OrthoDB" id="5457704at2"/>
<keyword evidence="1" id="KW-1133">Transmembrane helix</keyword>
<dbReference type="InterPro" id="IPR011990">
    <property type="entry name" value="TPR-like_helical_dom_sf"/>
</dbReference>
<evidence type="ECO:0000256" key="1">
    <source>
        <dbReference type="SAM" id="Phobius"/>
    </source>
</evidence>
<dbReference type="Proteomes" id="UP000190027">
    <property type="component" value="Unassembled WGS sequence"/>
</dbReference>
<evidence type="ECO:0008006" key="4">
    <source>
        <dbReference type="Google" id="ProtNLM"/>
    </source>
</evidence>
<gene>
    <name evidence="2" type="ORF">SAMN02745704_00046</name>
</gene>
<sequence>MSEHATKMPVNEEALAGEVNQEASRLLDTLLRYKNIILGGAAALIAVAAVYAGVTLWNAHSVSTASEELGQILLTTEGDARVDALAAFVEDAPDAVRNGALFELADVQMRQERYQEAVGTWERLEASLQSPELSILAKLGKGRSLLLDGHAAQAQEIAALMQSEAPEAFLIPVNRLLAAAAEEAGDTQTALEAYQALLSGGQVADASYLQYKVQELQAK</sequence>
<name>A0A1T4W116_9BACT</name>
<dbReference type="STRING" id="1121449.SAMN02745704_00046"/>
<organism evidence="2 3">
    <name type="scientific">Paucidesulfovibrio gracilis DSM 16080</name>
    <dbReference type="NCBI Taxonomy" id="1121449"/>
    <lineage>
        <taxon>Bacteria</taxon>
        <taxon>Pseudomonadati</taxon>
        <taxon>Thermodesulfobacteriota</taxon>
        <taxon>Desulfovibrionia</taxon>
        <taxon>Desulfovibrionales</taxon>
        <taxon>Desulfovibrionaceae</taxon>
        <taxon>Paucidesulfovibrio</taxon>
    </lineage>
</organism>
<feature type="transmembrane region" description="Helical" evidence="1">
    <location>
        <begin position="35"/>
        <end position="57"/>
    </location>
</feature>
<keyword evidence="1" id="KW-0472">Membrane</keyword>